<dbReference type="EMBL" id="SNQG01000009">
    <property type="protein sequence ID" value="TEW63628.1"/>
    <property type="molecule type" value="Genomic_DNA"/>
</dbReference>
<name>A0A4Y8A795_9SPHI</name>
<protein>
    <submittedName>
        <fullName evidence="3">DNA-binding protein</fullName>
    </submittedName>
    <submittedName>
        <fullName evidence="2">DNA-binding transcriptional regulator AlpA</fullName>
    </submittedName>
</protein>
<evidence type="ECO:0000313" key="4">
    <source>
        <dbReference type="Proteomes" id="UP000297248"/>
    </source>
</evidence>
<reference evidence="2 5" key="3">
    <citation type="submission" date="2020-08" db="EMBL/GenBank/DDBJ databases">
        <title>Genomic Encyclopedia of Type Strains, Phase IV (KMG-IV): sequencing the most valuable type-strain genomes for metagenomic binning, comparative biology and taxonomic classification.</title>
        <authorList>
            <person name="Goeker M."/>
        </authorList>
    </citation>
    <scope>NUCLEOTIDE SEQUENCE [LARGE SCALE GENOMIC DNA]</scope>
    <source>
        <strain evidence="2 5">DSM 100995</strain>
    </source>
</reference>
<dbReference type="AlphaFoldDB" id="A0A4Y8A795"/>
<gene>
    <name evidence="3" type="ORF">E2R65_19370</name>
    <name evidence="2" type="ORF">GGR35_002134</name>
</gene>
<evidence type="ECO:0000313" key="3">
    <source>
        <dbReference type="EMBL" id="TEW63628.1"/>
    </source>
</evidence>
<evidence type="ECO:0000259" key="1">
    <source>
        <dbReference type="Pfam" id="PF12728"/>
    </source>
</evidence>
<accession>A0A4Y8A795</accession>
<comment type="caution">
    <text evidence="3">The sequence shown here is derived from an EMBL/GenBank/DDBJ whole genome shotgun (WGS) entry which is preliminary data.</text>
</comment>
<evidence type="ECO:0000313" key="5">
    <source>
        <dbReference type="Proteomes" id="UP000583101"/>
    </source>
</evidence>
<dbReference type="OrthoDB" id="1003442at2"/>
<reference evidence="3 4" key="1">
    <citation type="journal article" date="2016" name="Int. J. Syst. Evol. Microbiol.">
        <title>Proposal of Mucilaginibacter phyllosphaerae sp. nov. isolated from the phyllosphere of Galium album.</title>
        <authorList>
            <person name="Aydogan E.L."/>
            <person name="Busse H.J."/>
            <person name="Moser G."/>
            <person name="Muller C."/>
            <person name="Kampfer P."/>
            <person name="Glaeser S.P."/>
        </authorList>
    </citation>
    <scope>NUCLEOTIDE SEQUENCE [LARGE SCALE GENOMIC DNA]</scope>
    <source>
        <strain evidence="3 4">PP-F2FG21</strain>
    </source>
</reference>
<dbReference type="Proteomes" id="UP000297248">
    <property type="component" value="Unassembled WGS sequence"/>
</dbReference>
<dbReference type="EMBL" id="JACIEG010000003">
    <property type="protein sequence ID" value="MBB3969531.1"/>
    <property type="molecule type" value="Genomic_DNA"/>
</dbReference>
<dbReference type="GO" id="GO:0003677">
    <property type="term" value="F:DNA binding"/>
    <property type="evidence" value="ECO:0007669"/>
    <property type="project" value="UniProtKB-KW"/>
</dbReference>
<dbReference type="Pfam" id="PF12728">
    <property type="entry name" value="HTH_17"/>
    <property type="match status" value="1"/>
</dbReference>
<evidence type="ECO:0000313" key="2">
    <source>
        <dbReference type="EMBL" id="MBB3969531.1"/>
    </source>
</evidence>
<dbReference type="Proteomes" id="UP000583101">
    <property type="component" value="Unassembled WGS sequence"/>
</dbReference>
<proteinExistence type="predicted"/>
<dbReference type="InterPro" id="IPR041657">
    <property type="entry name" value="HTH_17"/>
</dbReference>
<reference evidence="3" key="2">
    <citation type="submission" date="2019-03" db="EMBL/GenBank/DDBJ databases">
        <authorList>
            <person name="Yan Y.-Q."/>
            <person name="Du Z.-J."/>
        </authorList>
    </citation>
    <scope>NUCLEOTIDE SEQUENCE</scope>
    <source>
        <strain evidence="3">PP-F2FG21</strain>
    </source>
</reference>
<keyword evidence="5" id="KW-1185">Reference proteome</keyword>
<feature type="domain" description="Helix-turn-helix" evidence="1">
    <location>
        <begin position="69"/>
        <end position="119"/>
    </location>
</feature>
<keyword evidence="3" id="KW-0238">DNA-binding</keyword>
<sequence length="189" mass="21751">MSSNFTIQRKCVHCKQTFNAKTTVTRFCGKLCNKRYNAAKQRDENIEAESLKPIILSAQATQPLKNVEFLDTQKAALLLGVSRSFIYHLINTGKLVAYNLSVRRTIILKKDIEQLFQSRSLMVTLPKRQIFKMPPIGDCYNMSELHAKYKISEGAIYNLIKRNKIDKFQVGRFTYVAKKNIDSILLNQI</sequence>
<dbReference type="RefSeq" id="WP_134338152.1">
    <property type="nucleotide sequence ID" value="NZ_BMCZ01000011.1"/>
</dbReference>
<organism evidence="3 4">
    <name type="scientific">Mucilaginibacter phyllosphaerae</name>
    <dbReference type="NCBI Taxonomy" id="1812349"/>
    <lineage>
        <taxon>Bacteria</taxon>
        <taxon>Pseudomonadati</taxon>
        <taxon>Bacteroidota</taxon>
        <taxon>Sphingobacteriia</taxon>
        <taxon>Sphingobacteriales</taxon>
        <taxon>Sphingobacteriaceae</taxon>
        <taxon>Mucilaginibacter</taxon>
    </lineage>
</organism>